<evidence type="ECO:0000313" key="6">
    <source>
        <dbReference type="Proteomes" id="UP001155145"/>
    </source>
</evidence>
<gene>
    <name evidence="3" type="ORF">LJ755_04520</name>
    <name evidence="4" type="ORF">MUK71_00190</name>
</gene>
<evidence type="ECO:0000313" key="4">
    <source>
        <dbReference type="EMBL" id="UON92123.1"/>
    </source>
</evidence>
<reference evidence="3" key="1">
    <citation type="submission" date="2021-10" db="EMBL/GenBank/DDBJ databases">
        <title>Novel species in genus Arthrobacter.</title>
        <authorList>
            <person name="Liu Y."/>
        </authorList>
    </citation>
    <scope>NUCLEOTIDE SEQUENCE</scope>
    <source>
        <strain evidence="5">zg-Y462</strain>
        <strain evidence="3">Zg-Y462</strain>
    </source>
</reference>
<evidence type="ECO:0000313" key="3">
    <source>
        <dbReference type="EMBL" id="MCC3271994.1"/>
    </source>
</evidence>
<dbReference type="RefSeq" id="WP_227928113.1">
    <property type="nucleotide sequence ID" value="NZ_CP094984.1"/>
</dbReference>
<dbReference type="Pfam" id="PF00857">
    <property type="entry name" value="Isochorismatase"/>
    <property type="match status" value="1"/>
</dbReference>
<evidence type="ECO:0000259" key="2">
    <source>
        <dbReference type="Pfam" id="PF00857"/>
    </source>
</evidence>
<proteinExistence type="predicted"/>
<organism evidence="3 6">
    <name type="scientific">Arthrobacter zhangbolii</name>
    <dbReference type="NCBI Taxonomy" id="2886936"/>
    <lineage>
        <taxon>Bacteria</taxon>
        <taxon>Bacillati</taxon>
        <taxon>Actinomycetota</taxon>
        <taxon>Actinomycetes</taxon>
        <taxon>Micrococcales</taxon>
        <taxon>Micrococcaceae</taxon>
        <taxon>Arthrobacter</taxon>
    </lineage>
</organism>
<protein>
    <submittedName>
        <fullName evidence="3">Cysteine hydrolase</fullName>
    </submittedName>
</protein>
<dbReference type="GO" id="GO:0016787">
    <property type="term" value="F:hydrolase activity"/>
    <property type="evidence" value="ECO:0007669"/>
    <property type="project" value="UniProtKB-KW"/>
</dbReference>
<feature type="domain" description="Isochorismatase-like" evidence="2">
    <location>
        <begin position="4"/>
        <end position="168"/>
    </location>
</feature>
<dbReference type="PANTHER" id="PTHR43540:SF6">
    <property type="entry name" value="ISOCHORISMATASE-LIKE DOMAIN-CONTAINING PROTEIN"/>
    <property type="match status" value="1"/>
</dbReference>
<dbReference type="InterPro" id="IPR050272">
    <property type="entry name" value="Isochorismatase-like_hydrls"/>
</dbReference>
<keyword evidence="1 3" id="KW-0378">Hydrolase</keyword>
<dbReference type="Proteomes" id="UP001155145">
    <property type="component" value="Unassembled WGS sequence"/>
</dbReference>
<name>A0A9X1SAN3_9MICC</name>
<dbReference type="InterPro" id="IPR000868">
    <property type="entry name" value="Isochorismatase-like_dom"/>
</dbReference>
<dbReference type="CDD" id="cd00431">
    <property type="entry name" value="cysteine_hydrolases"/>
    <property type="match status" value="1"/>
</dbReference>
<evidence type="ECO:0000313" key="5">
    <source>
        <dbReference type="Proteomes" id="UP000829758"/>
    </source>
</evidence>
<sequence length="189" mass="21262">MSAALMVIDMQNAYFESPALQQHQERLVEKTNELIREAKAAGVPVLMVCTEHERDKSTWTLSMLDDDQGFIFSGSKQADFVPGLEWNDLPRLVKTRDSAFIGTDVLLRLRNWNVETLILAGVATHNCVAQTAADAFANNFRVRFAREALASTDSEYEETILRMLSDEYRQPVQSSAELKDFLHSCSSQG</sequence>
<accession>A0A9X1SAN3</accession>
<evidence type="ECO:0000256" key="1">
    <source>
        <dbReference type="ARBA" id="ARBA00022801"/>
    </source>
</evidence>
<dbReference type="EMBL" id="CP094984">
    <property type="protein sequence ID" value="UON92123.1"/>
    <property type="molecule type" value="Genomic_DNA"/>
</dbReference>
<dbReference type="InterPro" id="IPR036380">
    <property type="entry name" value="Isochorismatase-like_sf"/>
</dbReference>
<keyword evidence="5" id="KW-1185">Reference proteome</keyword>
<dbReference type="Proteomes" id="UP000829758">
    <property type="component" value="Chromosome"/>
</dbReference>
<dbReference type="AlphaFoldDB" id="A0A9X1SAN3"/>
<dbReference type="EMBL" id="JAJFZT010000002">
    <property type="protein sequence ID" value="MCC3271994.1"/>
    <property type="molecule type" value="Genomic_DNA"/>
</dbReference>
<dbReference type="PANTHER" id="PTHR43540">
    <property type="entry name" value="PEROXYUREIDOACRYLATE/UREIDOACRYLATE AMIDOHYDROLASE-RELATED"/>
    <property type="match status" value="1"/>
</dbReference>
<dbReference type="SUPFAM" id="SSF52499">
    <property type="entry name" value="Isochorismatase-like hydrolases"/>
    <property type="match status" value="1"/>
</dbReference>
<dbReference type="Gene3D" id="3.40.50.850">
    <property type="entry name" value="Isochorismatase-like"/>
    <property type="match status" value="1"/>
</dbReference>